<evidence type="ECO:0000256" key="4">
    <source>
        <dbReference type="PROSITE-ProRule" id="PRU00175"/>
    </source>
</evidence>
<dbReference type="InterPro" id="IPR013083">
    <property type="entry name" value="Znf_RING/FYVE/PHD"/>
</dbReference>
<evidence type="ECO:0000256" key="3">
    <source>
        <dbReference type="ARBA" id="ARBA00022833"/>
    </source>
</evidence>
<dbReference type="PANTHER" id="PTHR23327">
    <property type="entry name" value="RING FINGER PROTEIN 127"/>
    <property type="match status" value="1"/>
</dbReference>
<evidence type="ECO:0000313" key="7">
    <source>
        <dbReference type="EMBL" id="KAL3426180.1"/>
    </source>
</evidence>
<reference evidence="7 8" key="1">
    <citation type="submission" date="2024-06" db="EMBL/GenBank/DDBJ databases">
        <title>Complete genome of Phlyctema vagabunda strain 19-DSS-EL-015.</title>
        <authorList>
            <person name="Fiorenzani C."/>
        </authorList>
    </citation>
    <scope>NUCLEOTIDE SEQUENCE [LARGE SCALE GENOMIC DNA]</scope>
    <source>
        <strain evidence="7 8">19-DSS-EL-015</strain>
    </source>
</reference>
<dbReference type="InterPro" id="IPR018957">
    <property type="entry name" value="Znf_C3HC4_RING-type"/>
</dbReference>
<accession>A0ABR4PS79</accession>
<comment type="caution">
    <text evidence="7">The sequence shown here is derived from an EMBL/GenBank/DDBJ whole genome shotgun (WGS) entry which is preliminary data.</text>
</comment>
<gene>
    <name evidence="7" type="ORF">PVAG01_02971</name>
</gene>
<dbReference type="PANTHER" id="PTHR23327:SF51">
    <property type="entry name" value="TRANSCRIPTIONAL REGULATOR OF YEAST FORM ADHERENCE 3"/>
    <property type="match status" value="1"/>
</dbReference>
<protein>
    <recommendedName>
        <fullName evidence="9">RING-14 protein</fullName>
    </recommendedName>
</protein>
<proteinExistence type="predicted"/>
<feature type="domain" description="SPX" evidence="6">
    <location>
        <begin position="1"/>
        <end position="334"/>
    </location>
</feature>
<dbReference type="SUPFAM" id="SSF57850">
    <property type="entry name" value="RING/U-box"/>
    <property type="match status" value="1"/>
</dbReference>
<keyword evidence="8" id="KW-1185">Reference proteome</keyword>
<evidence type="ECO:0008006" key="9">
    <source>
        <dbReference type="Google" id="ProtNLM"/>
    </source>
</evidence>
<name>A0ABR4PS79_9HELO</name>
<sequence>MKFAHEFKDALVREGFPTRWVESAVPYGQLKKCIKKVESELRSLGLDSATLAQLMPPTTTTTTTYKPNNPAGESPVAFQYDFDGNKTQFRPKLTLFVQVKDGLAIDATLSPATRQYLERLVSTQGQNVVPYVEAPETVDVESPLAEYPPILSPEDVYASDTRTKKPVVQRIEVPLTFDSEFFGILQGDVTNLDKIQAVEQKALSEEILALSTEVTTLTRPTKYGKTDLYRWRQLFDIYLQAGVFFSMHEFDHGRRNSKMALKQLQWFQNEVMKEDIVGSFKMTASHQALERFVKINVTLLRNLKFQEINQLAITKILKKFDKRTKLGATRTFHQLIQSGSIMSETMAKAVCSQVSHDLVKIVPQVDDYLCPICFTISWRPIRLKCKHIFCIRCTIRMQKEKKMFCPLCRGQVIMDADQDNIDDELASFLKKYFPKETRQKQIELETAAGIEQFGIYYKHPSETKCLMM</sequence>
<evidence type="ECO:0000259" key="6">
    <source>
        <dbReference type="PROSITE" id="PS51382"/>
    </source>
</evidence>
<dbReference type="InterPro" id="IPR004331">
    <property type="entry name" value="SPX_dom"/>
</dbReference>
<dbReference type="Gene3D" id="3.30.40.10">
    <property type="entry name" value="Zinc/RING finger domain, C3HC4 (zinc finger)"/>
    <property type="match status" value="1"/>
</dbReference>
<dbReference type="Proteomes" id="UP001629113">
    <property type="component" value="Unassembled WGS sequence"/>
</dbReference>
<dbReference type="EMBL" id="JBFCZG010000002">
    <property type="protein sequence ID" value="KAL3426180.1"/>
    <property type="molecule type" value="Genomic_DNA"/>
</dbReference>
<organism evidence="7 8">
    <name type="scientific">Phlyctema vagabunda</name>
    <dbReference type="NCBI Taxonomy" id="108571"/>
    <lineage>
        <taxon>Eukaryota</taxon>
        <taxon>Fungi</taxon>
        <taxon>Dikarya</taxon>
        <taxon>Ascomycota</taxon>
        <taxon>Pezizomycotina</taxon>
        <taxon>Leotiomycetes</taxon>
        <taxon>Helotiales</taxon>
        <taxon>Dermateaceae</taxon>
        <taxon>Phlyctema</taxon>
    </lineage>
</organism>
<keyword evidence="3" id="KW-0862">Zinc</keyword>
<evidence type="ECO:0000259" key="5">
    <source>
        <dbReference type="PROSITE" id="PS50089"/>
    </source>
</evidence>
<dbReference type="PROSITE" id="PS50089">
    <property type="entry name" value="ZF_RING_2"/>
    <property type="match status" value="1"/>
</dbReference>
<dbReference type="PROSITE" id="PS51382">
    <property type="entry name" value="SPX"/>
    <property type="match status" value="1"/>
</dbReference>
<evidence type="ECO:0000256" key="1">
    <source>
        <dbReference type="ARBA" id="ARBA00022723"/>
    </source>
</evidence>
<dbReference type="InterPro" id="IPR001841">
    <property type="entry name" value="Znf_RING"/>
</dbReference>
<keyword evidence="2 4" id="KW-0863">Zinc-finger</keyword>
<dbReference type="Pfam" id="PF03105">
    <property type="entry name" value="SPX"/>
    <property type="match status" value="1"/>
</dbReference>
<dbReference type="SMART" id="SM00184">
    <property type="entry name" value="RING"/>
    <property type="match status" value="1"/>
</dbReference>
<feature type="domain" description="RING-type" evidence="5">
    <location>
        <begin position="370"/>
        <end position="409"/>
    </location>
</feature>
<dbReference type="Pfam" id="PF00097">
    <property type="entry name" value="zf-C3HC4"/>
    <property type="match status" value="1"/>
</dbReference>
<evidence type="ECO:0000256" key="2">
    <source>
        <dbReference type="ARBA" id="ARBA00022771"/>
    </source>
</evidence>
<evidence type="ECO:0000313" key="8">
    <source>
        <dbReference type="Proteomes" id="UP001629113"/>
    </source>
</evidence>
<keyword evidence="1" id="KW-0479">Metal-binding</keyword>